<dbReference type="STRING" id="15368.A0A0Q3L2R7"/>
<dbReference type="InterPro" id="IPR013083">
    <property type="entry name" value="Znf_RING/FYVE/PHD"/>
</dbReference>
<dbReference type="Pfam" id="PF23121">
    <property type="entry name" value="SPOC_AIPP2"/>
    <property type="match status" value="1"/>
</dbReference>
<dbReference type="SUPFAM" id="SSF57903">
    <property type="entry name" value="FYVE/PHD zinc finger"/>
    <property type="match status" value="1"/>
</dbReference>
<dbReference type="PANTHER" id="PTHR33304">
    <property type="match status" value="1"/>
</dbReference>
<dbReference type="RefSeq" id="XP_024318607.1">
    <property type="nucleotide sequence ID" value="XM_024462839.1"/>
</dbReference>
<dbReference type="PROSITE" id="PS50016">
    <property type="entry name" value="ZF_PHD_2"/>
    <property type="match status" value="1"/>
</dbReference>
<dbReference type="GeneID" id="104584403"/>
<reference evidence="10" key="3">
    <citation type="submission" date="2018-08" db="UniProtKB">
        <authorList>
            <consortium name="EnsemblPlants"/>
        </authorList>
    </citation>
    <scope>IDENTIFICATION</scope>
    <source>
        <strain evidence="10">cv. Bd21</strain>
    </source>
</reference>
<protein>
    <recommendedName>
        <fullName evidence="8">PHD-type domain-containing protein</fullName>
    </recommendedName>
</protein>
<dbReference type="AlphaFoldDB" id="A0A0Q3L2R7"/>
<evidence type="ECO:0000256" key="6">
    <source>
        <dbReference type="PROSITE-ProRule" id="PRU00146"/>
    </source>
</evidence>
<keyword evidence="3" id="KW-0862">Zinc</keyword>
<gene>
    <name evidence="10" type="primary">LOC104584403</name>
    <name evidence="9" type="ORF">BRADI_4g07771v3</name>
</gene>
<dbReference type="PANTHER" id="PTHR33304:SF36">
    <property type="entry name" value="GB|AAF26970.1-RELATED"/>
    <property type="match status" value="1"/>
</dbReference>
<dbReference type="EMBL" id="CM000883">
    <property type="protein sequence ID" value="PNT62754.1"/>
    <property type="molecule type" value="Genomic_DNA"/>
</dbReference>
<keyword evidence="1" id="KW-0479">Metal-binding</keyword>
<evidence type="ECO:0000259" key="8">
    <source>
        <dbReference type="PROSITE" id="PS50016"/>
    </source>
</evidence>
<accession>A0A0Q3L2R7</accession>
<dbReference type="EMBL" id="CM000883">
    <property type="protein sequence ID" value="KQJ86797.1"/>
    <property type="molecule type" value="Genomic_DNA"/>
</dbReference>
<keyword evidence="5" id="KW-0804">Transcription</keyword>
<dbReference type="Gene3D" id="3.30.40.10">
    <property type="entry name" value="Zinc/RING finger domain, C3HC4 (zinc finger)"/>
    <property type="match status" value="1"/>
</dbReference>
<keyword evidence="2 6" id="KW-0863">Zinc-finger</keyword>
<dbReference type="GO" id="GO:0034244">
    <property type="term" value="P:negative regulation of transcription elongation by RNA polymerase II"/>
    <property type="evidence" value="ECO:0007669"/>
    <property type="project" value="InterPro"/>
</dbReference>
<dbReference type="InterPro" id="IPR056280">
    <property type="entry name" value="AIPP2-like_SPOC"/>
</dbReference>
<dbReference type="Gramene" id="PNT62754">
    <property type="protein sequence ID" value="PNT62754"/>
    <property type="gene ID" value="BRADI_4g07771v3"/>
</dbReference>
<evidence type="ECO:0000256" key="1">
    <source>
        <dbReference type="ARBA" id="ARBA00022723"/>
    </source>
</evidence>
<evidence type="ECO:0000313" key="11">
    <source>
        <dbReference type="Proteomes" id="UP000008810"/>
    </source>
</evidence>
<name>A0A0Q3L2R7_BRADI</name>
<reference evidence="9" key="2">
    <citation type="submission" date="2017-06" db="EMBL/GenBank/DDBJ databases">
        <title>WGS assembly of Brachypodium distachyon.</title>
        <authorList>
            <consortium name="The International Brachypodium Initiative"/>
            <person name="Lucas S."/>
            <person name="Harmon-Smith M."/>
            <person name="Lail K."/>
            <person name="Tice H."/>
            <person name="Grimwood J."/>
            <person name="Bruce D."/>
            <person name="Barry K."/>
            <person name="Shu S."/>
            <person name="Lindquist E."/>
            <person name="Wang M."/>
            <person name="Pitluck S."/>
            <person name="Vogel J.P."/>
            <person name="Garvin D.F."/>
            <person name="Mockler T.C."/>
            <person name="Schmutz J."/>
            <person name="Rokhsar D."/>
            <person name="Bevan M.W."/>
        </authorList>
    </citation>
    <scope>NUCLEOTIDE SEQUENCE</scope>
    <source>
        <strain evidence="9">Bd21</strain>
    </source>
</reference>
<dbReference type="Proteomes" id="UP000008810">
    <property type="component" value="Chromosome 4"/>
</dbReference>
<sequence>MDRAVEEAHTAVCEICGSSKNQEVMVNCTQCNAYRHCYCLEVVAFEIKGKWCCYECQKNANGDPEPIQGEKTEFQRPLHGCDLRKESKTPILDNNCRNKTPQRYENSKVKYIPCEEAALLSKERWTAHNRPKFVVRHTTLVHPASPNMKCMSPSRQVLPALRNVKPSSSMKSILPSMKQSRSMVCVSPSRSETEVFASQRCTVASQNTIKVDVNMQQRIQSGIPISKVLPHSTKGEVKENVHQLQDAPREVKVASADKGASNSWADDQHSGESAFSSSVPTDADIGCESGSKSLHHHIDMPVIINSSVEYARRPPPQPICWTGCFLASAGENIDLGEFEAYLPSRVSSKVRNITKKMPNNLQLEIQPRMNYWPKAFEKTRPVYNDIALLFFPTKLDCNGKKRPRPLEIQCGFAMKTYVDDMMLLIYNSEVLPPDSQWIDGESYLWGVFLKPRLKSSSARFGSVL</sequence>
<evidence type="ECO:0000256" key="2">
    <source>
        <dbReference type="ARBA" id="ARBA00022771"/>
    </source>
</evidence>
<feature type="compositionally biased region" description="Polar residues" evidence="7">
    <location>
        <begin position="260"/>
        <end position="280"/>
    </location>
</feature>
<dbReference type="EnsemblPlants" id="KQJ86797">
    <property type="protein sequence ID" value="KQJ86797"/>
    <property type="gene ID" value="BRADI_4g07771v3"/>
</dbReference>
<dbReference type="InterPro" id="IPR019787">
    <property type="entry name" value="Znf_PHD-finger"/>
</dbReference>
<evidence type="ECO:0000256" key="5">
    <source>
        <dbReference type="ARBA" id="ARBA00023163"/>
    </source>
</evidence>
<evidence type="ECO:0000256" key="4">
    <source>
        <dbReference type="ARBA" id="ARBA00023015"/>
    </source>
</evidence>
<evidence type="ECO:0000256" key="7">
    <source>
        <dbReference type="SAM" id="MobiDB-lite"/>
    </source>
</evidence>
<evidence type="ECO:0000313" key="9">
    <source>
        <dbReference type="EMBL" id="KQJ86797.1"/>
    </source>
</evidence>
<evidence type="ECO:0000256" key="3">
    <source>
        <dbReference type="ARBA" id="ARBA00022833"/>
    </source>
</evidence>
<dbReference type="InterPro" id="IPR011011">
    <property type="entry name" value="Znf_FYVE_PHD"/>
</dbReference>
<dbReference type="EnsemblPlants" id="PNT62754">
    <property type="protein sequence ID" value="PNT62754"/>
    <property type="gene ID" value="BRADI_4g07771v3"/>
</dbReference>
<reference evidence="9 10" key="1">
    <citation type="journal article" date="2010" name="Nature">
        <title>Genome sequencing and analysis of the model grass Brachypodium distachyon.</title>
        <authorList>
            <consortium name="International Brachypodium Initiative"/>
        </authorList>
    </citation>
    <scope>NUCLEOTIDE SEQUENCE [LARGE SCALE GENOMIC DNA]</scope>
    <source>
        <strain evidence="9">Bd21</strain>
        <strain evidence="10">cv. Bd21</strain>
    </source>
</reference>
<dbReference type="GO" id="GO:0008270">
    <property type="term" value="F:zinc ion binding"/>
    <property type="evidence" value="ECO:0007669"/>
    <property type="project" value="UniProtKB-KW"/>
</dbReference>
<keyword evidence="11" id="KW-1185">Reference proteome</keyword>
<organism evidence="9">
    <name type="scientific">Brachypodium distachyon</name>
    <name type="common">Purple false brome</name>
    <name type="synonym">Trachynia distachya</name>
    <dbReference type="NCBI Taxonomy" id="15368"/>
    <lineage>
        <taxon>Eukaryota</taxon>
        <taxon>Viridiplantae</taxon>
        <taxon>Streptophyta</taxon>
        <taxon>Embryophyta</taxon>
        <taxon>Tracheophyta</taxon>
        <taxon>Spermatophyta</taxon>
        <taxon>Magnoliopsida</taxon>
        <taxon>Liliopsida</taxon>
        <taxon>Poales</taxon>
        <taxon>Poaceae</taxon>
        <taxon>BOP clade</taxon>
        <taxon>Pooideae</taxon>
        <taxon>Stipodae</taxon>
        <taxon>Brachypodieae</taxon>
        <taxon>Brachypodium</taxon>
    </lineage>
</organism>
<dbReference type="InterPro" id="IPR049914">
    <property type="entry name" value="PHD1-3/5-6"/>
</dbReference>
<evidence type="ECO:0000313" key="10">
    <source>
        <dbReference type="EnsemblPlants" id="KQJ86797"/>
    </source>
</evidence>
<dbReference type="OrthoDB" id="1932206at2759"/>
<dbReference type="RefSeq" id="XP_024318608.1">
    <property type="nucleotide sequence ID" value="XM_024462840.1"/>
</dbReference>
<keyword evidence="4" id="KW-0805">Transcription regulation</keyword>
<dbReference type="Gramene" id="KQJ86797">
    <property type="protein sequence ID" value="KQJ86797"/>
    <property type="gene ID" value="BRADI_4g07771v3"/>
</dbReference>
<feature type="domain" description="PHD-type" evidence="8">
    <location>
        <begin position="10"/>
        <end position="59"/>
    </location>
</feature>
<dbReference type="ExpressionAtlas" id="A0A0Q3L2R7">
    <property type="expression patterns" value="baseline and differential"/>
</dbReference>
<feature type="region of interest" description="Disordered" evidence="7">
    <location>
        <begin position="255"/>
        <end position="280"/>
    </location>
</feature>
<proteinExistence type="predicted"/>
<dbReference type="GO" id="GO:0140566">
    <property type="term" value="F:histone reader activity"/>
    <property type="evidence" value="ECO:0007669"/>
    <property type="project" value="InterPro"/>
</dbReference>